<dbReference type="Proteomes" id="UP000709295">
    <property type="component" value="Unassembled WGS sequence"/>
</dbReference>
<protein>
    <submittedName>
        <fullName evidence="2">Uncharacterized protein</fullName>
    </submittedName>
</protein>
<gene>
    <name evidence="2" type="ORF">JG688_00015953</name>
</gene>
<accession>A0A8J5ID94</accession>
<feature type="compositionally biased region" description="Polar residues" evidence="1">
    <location>
        <begin position="1"/>
        <end position="11"/>
    </location>
</feature>
<feature type="compositionally biased region" description="Polar residues" evidence="1">
    <location>
        <begin position="48"/>
        <end position="62"/>
    </location>
</feature>
<reference evidence="2" key="1">
    <citation type="submission" date="2021-01" db="EMBL/GenBank/DDBJ databases">
        <title>Phytophthora aleatoria, a newly-described species from Pinus radiata is distinct from Phytophthora cactorum isolates based on comparative genomics.</title>
        <authorList>
            <person name="Mcdougal R."/>
            <person name="Panda P."/>
            <person name="Williams N."/>
            <person name="Studholme D.J."/>
        </authorList>
    </citation>
    <scope>NUCLEOTIDE SEQUENCE</scope>
    <source>
        <strain evidence="2">NZFS 4037</strain>
    </source>
</reference>
<feature type="compositionally biased region" description="Polar residues" evidence="1">
    <location>
        <begin position="20"/>
        <end position="41"/>
    </location>
</feature>
<name>A0A8J5ID94_9STRA</name>
<organism evidence="2 3">
    <name type="scientific">Phytophthora aleatoria</name>
    <dbReference type="NCBI Taxonomy" id="2496075"/>
    <lineage>
        <taxon>Eukaryota</taxon>
        <taxon>Sar</taxon>
        <taxon>Stramenopiles</taxon>
        <taxon>Oomycota</taxon>
        <taxon>Peronosporomycetes</taxon>
        <taxon>Peronosporales</taxon>
        <taxon>Peronosporaceae</taxon>
        <taxon>Phytophthora</taxon>
    </lineage>
</organism>
<dbReference type="AlphaFoldDB" id="A0A8J5ID94"/>
<feature type="region of interest" description="Disordered" evidence="1">
    <location>
        <begin position="1"/>
        <end position="87"/>
    </location>
</feature>
<evidence type="ECO:0000313" key="3">
    <source>
        <dbReference type="Proteomes" id="UP000709295"/>
    </source>
</evidence>
<sequence length="87" mass="9128">MDDSIRASTCDSADEPPATQPSERQVTQRTSSVPAATSGRQSGDEDTQSVPQVTEAANSDSICATEGFPPAPRSAGARRNRRSLGHL</sequence>
<proteinExistence type="predicted"/>
<evidence type="ECO:0000256" key="1">
    <source>
        <dbReference type="SAM" id="MobiDB-lite"/>
    </source>
</evidence>
<evidence type="ECO:0000313" key="2">
    <source>
        <dbReference type="EMBL" id="KAG6946628.1"/>
    </source>
</evidence>
<feature type="compositionally biased region" description="Basic residues" evidence="1">
    <location>
        <begin position="76"/>
        <end position="87"/>
    </location>
</feature>
<comment type="caution">
    <text evidence="2">The sequence shown here is derived from an EMBL/GenBank/DDBJ whole genome shotgun (WGS) entry which is preliminary data.</text>
</comment>
<keyword evidence="3" id="KW-1185">Reference proteome</keyword>
<dbReference type="EMBL" id="JAENGY010001848">
    <property type="protein sequence ID" value="KAG6946628.1"/>
    <property type="molecule type" value="Genomic_DNA"/>
</dbReference>